<evidence type="ECO:0000313" key="4">
    <source>
        <dbReference type="Proteomes" id="UP000681162"/>
    </source>
</evidence>
<dbReference type="RefSeq" id="WP_212939466.1">
    <property type="nucleotide sequence ID" value="NZ_BORR01000006.1"/>
</dbReference>
<name>A0A919XUK5_9BACL</name>
<feature type="domain" description="Protein-PII uridylyltransferase N-terminal" evidence="1">
    <location>
        <begin position="42"/>
        <end position="168"/>
    </location>
</feature>
<proteinExistence type="predicted"/>
<dbReference type="SUPFAM" id="SSF81301">
    <property type="entry name" value="Nucleotidyltransferase"/>
    <property type="match status" value="1"/>
</dbReference>
<sequence>MSYDTAASHSSLQRIMSAASPETLRSVRMQVQEELLGQFASLHIEKWNQRVGEMHDAVMKQAVALCEQQLIEEGFGSPPADYAFVVFGSAGRREQTLGSDQDNGLILEDHDIENEEVLHYFELFGKRLSAILELAGYPPCPGNVMVTNPLWRKTTLEWSRQLASWREERGWEQVRYLMIAADLRHISGNPDLTAGVRDEMYALFEQESAQQESFPAAVLRNTLRHKAALNVLGQVITEQTGEHAGEFDVKYGLYLPIVNAVRYLAVEYGIHASSTIDRLSQLNQLDAVPFRWVESCQTAFDTALRLRSVTAVKAGEREQSGSGYLPQSLLKQKEIRRELREALGTVRLMYRTLQRQQRYRERKWL</sequence>
<dbReference type="Proteomes" id="UP000681162">
    <property type="component" value="Unassembled WGS sequence"/>
</dbReference>
<dbReference type="Pfam" id="PF10335">
    <property type="entry name" value="DUF294_C"/>
    <property type="match status" value="1"/>
</dbReference>
<dbReference type="EMBL" id="BORR01000006">
    <property type="protein sequence ID" value="GIO37170.1"/>
    <property type="molecule type" value="Genomic_DNA"/>
</dbReference>
<dbReference type="InterPro" id="IPR005105">
    <property type="entry name" value="GlnD_Uridyltrans_N"/>
</dbReference>
<dbReference type="Pfam" id="PF03445">
    <property type="entry name" value="DUF294"/>
    <property type="match status" value="1"/>
</dbReference>
<dbReference type="InterPro" id="IPR018821">
    <property type="entry name" value="DUF294_put_nucleoTrafse_sb-bd"/>
</dbReference>
<dbReference type="InterPro" id="IPR043519">
    <property type="entry name" value="NT_sf"/>
</dbReference>
<dbReference type="CDD" id="cd05401">
    <property type="entry name" value="NT_GlnE_GlnD_like"/>
    <property type="match status" value="1"/>
</dbReference>
<reference evidence="3 4" key="1">
    <citation type="submission" date="2021-03" db="EMBL/GenBank/DDBJ databases">
        <title>Antimicrobial resistance genes in bacteria isolated from Japanese honey, and their potential for conferring macrolide and lincosamide resistance in the American foulbrood pathogen Paenibacillus larvae.</title>
        <authorList>
            <person name="Okamoto M."/>
            <person name="Kumagai M."/>
            <person name="Kanamori H."/>
            <person name="Takamatsu D."/>
        </authorList>
    </citation>
    <scope>NUCLEOTIDE SEQUENCE [LARGE SCALE GENOMIC DNA]</scope>
    <source>
        <strain evidence="3 4">J41TS12</strain>
    </source>
</reference>
<evidence type="ECO:0000313" key="3">
    <source>
        <dbReference type="EMBL" id="GIO37170.1"/>
    </source>
</evidence>
<evidence type="ECO:0000259" key="2">
    <source>
        <dbReference type="Pfam" id="PF10335"/>
    </source>
</evidence>
<organism evidence="3 4">
    <name type="scientific">Paenibacillus antibioticophila</name>
    <dbReference type="NCBI Taxonomy" id="1274374"/>
    <lineage>
        <taxon>Bacteria</taxon>
        <taxon>Bacillati</taxon>
        <taxon>Bacillota</taxon>
        <taxon>Bacilli</taxon>
        <taxon>Bacillales</taxon>
        <taxon>Paenibacillaceae</taxon>
        <taxon>Paenibacillus</taxon>
    </lineage>
</organism>
<evidence type="ECO:0008006" key="5">
    <source>
        <dbReference type="Google" id="ProtNLM"/>
    </source>
</evidence>
<protein>
    <recommendedName>
        <fullName evidence="5">Signal transduction protein</fullName>
    </recommendedName>
</protein>
<evidence type="ECO:0000259" key="1">
    <source>
        <dbReference type="Pfam" id="PF03445"/>
    </source>
</evidence>
<keyword evidence="4" id="KW-1185">Reference proteome</keyword>
<comment type="caution">
    <text evidence="3">The sequence shown here is derived from an EMBL/GenBank/DDBJ whole genome shotgun (WGS) entry which is preliminary data.</text>
</comment>
<accession>A0A919XUK5</accession>
<dbReference type="GO" id="GO:0008773">
    <property type="term" value="F:[protein-PII] uridylyltransferase activity"/>
    <property type="evidence" value="ECO:0007669"/>
    <property type="project" value="InterPro"/>
</dbReference>
<gene>
    <name evidence="3" type="ORF">J41TS12_20310</name>
</gene>
<feature type="domain" description="DUF294" evidence="2">
    <location>
        <begin position="214"/>
        <end position="355"/>
    </location>
</feature>
<dbReference type="AlphaFoldDB" id="A0A919XUK5"/>